<sequence>MVEPLEERHEAALARLVALEGDAPLRGAPRPASPEATRAWLADVVRERRARKAFAFVGRSDDGELAGVVYLGGASRRTALLSYWLAPNFRGRGLARAIVQPVVDHAFAQLGLARLDAFVVEENAPSRALLASLGFRLAGRVLGTTAPGATGEDAPVLAYVCPRPTHHRGAP</sequence>
<dbReference type="InterPro" id="IPR016181">
    <property type="entry name" value="Acyl_CoA_acyltransferase"/>
</dbReference>
<dbReference type="CDD" id="cd04301">
    <property type="entry name" value="NAT_SF"/>
    <property type="match status" value="1"/>
</dbReference>
<dbReference type="Gene3D" id="3.40.630.30">
    <property type="match status" value="1"/>
</dbReference>
<dbReference type="PANTHER" id="PTHR43792">
    <property type="entry name" value="GNAT FAMILY, PUTATIVE (AFU_ORTHOLOGUE AFUA_3G00765)-RELATED-RELATED"/>
    <property type="match status" value="1"/>
</dbReference>
<dbReference type="PROSITE" id="PS51186">
    <property type="entry name" value="GNAT"/>
    <property type="match status" value="1"/>
</dbReference>
<protein>
    <submittedName>
        <fullName evidence="5">GNAT family N-acetyltransferase</fullName>
    </submittedName>
</protein>
<keyword evidence="2" id="KW-0012">Acyltransferase</keyword>
<dbReference type="RefSeq" id="WP_224192143.1">
    <property type="nucleotide sequence ID" value="NZ_JAIRAU010000015.1"/>
</dbReference>
<feature type="domain" description="N-acetyltransferase" evidence="4">
    <location>
        <begin position="1"/>
        <end position="164"/>
    </location>
</feature>
<organism evidence="5 6">
    <name type="scientific">Nannocystis pusilla</name>
    <dbReference type="NCBI Taxonomy" id="889268"/>
    <lineage>
        <taxon>Bacteria</taxon>
        <taxon>Pseudomonadati</taxon>
        <taxon>Myxococcota</taxon>
        <taxon>Polyangia</taxon>
        <taxon>Nannocystales</taxon>
        <taxon>Nannocystaceae</taxon>
        <taxon>Nannocystis</taxon>
    </lineage>
</organism>
<keyword evidence="1" id="KW-0808">Transferase</keyword>
<reference evidence="5" key="1">
    <citation type="submission" date="2021-08" db="EMBL/GenBank/DDBJ databases">
        <authorList>
            <person name="Stevens D.C."/>
        </authorList>
    </citation>
    <scope>NUCLEOTIDE SEQUENCE</scope>
    <source>
        <strain evidence="5">DSM 53165</strain>
    </source>
</reference>
<dbReference type="Proteomes" id="UP001139031">
    <property type="component" value="Unassembled WGS sequence"/>
</dbReference>
<dbReference type="EMBL" id="JAIRAU010000015">
    <property type="protein sequence ID" value="MBZ5710375.1"/>
    <property type="molecule type" value="Genomic_DNA"/>
</dbReference>
<evidence type="ECO:0000256" key="2">
    <source>
        <dbReference type="ARBA" id="ARBA00023315"/>
    </source>
</evidence>
<evidence type="ECO:0000313" key="5">
    <source>
        <dbReference type="EMBL" id="MBZ5710375.1"/>
    </source>
</evidence>
<accession>A0ABS7TQ76</accession>
<dbReference type="InterPro" id="IPR000182">
    <property type="entry name" value="GNAT_dom"/>
</dbReference>
<name>A0ABS7TQ76_9BACT</name>
<proteinExistence type="inferred from homology"/>
<evidence type="ECO:0000313" key="6">
    <source>
        <dbReference type="Proteomes" id="UP001139031"/>
    </source>
</evidence>
<evidence type="ECO:0000256" key="3">
    <source>
        <dbReference type="ARBA" id="ARBA00038502"/>
    </source>
</evidence>
<dbReference type="SUPFAM" id="SSF55729">
    <property type="entry name" value="Acyl-CoA N-acyltransferases (Nat)"/>
    <property type="match status" value="1"/>
</dbReference>
<keyword evidence="6" id="KW-1185">Reference proteome</keyword>
<comment type="similarity">
    <text evidence="3">Belongs to the acetyltransferase family. RimJ subfamily.</text>
</comment>
<dbReference type="InterPro" id="IPR051531">
    <property type="entry name" value="N-acetyltransferase"/>
</dbReference>
<evidence type="ECO:0000256" key="1">
    <source>
        <dbReference type="ARBA" id="ARBA00022679"/>
    </source>
</evidence>
<evidence type="ECO:0000259" key="4">
    <source>
        <dbReference type="PROSITE" id="PS51186"/>
    </source>
</evidence>
<gene>
    <name evidence="5" type="ORF">K7C98_14030</name>
</gene>
<comment type="caution">
    <text evidence="5">The sequence shown here is derived from an EMBL/GenBank/DDBJ whole genome shotgun (WGS) entry which is preliminary data.</text>
</comment>
<dbReference type="Pfam" id="PF13302">
    <property type="entry name" value="Acetyltransf_3"/>
    <property type="match status" value="1"/>
</dbReference>
<dbReference type="PANTHER" id="PTHR43792:SF8">
    <property type="entry name" value="[RIBOSOMAL PROTEIN US5]-ALANINE N-ACETYLTRANSFERASE"/>
    <property type="match status" value="1"/>
</dbReference>